<evidence type="ECO:0000313" key="4">
    <source>
        <dbReference type="Proteomes" id="UP000000647"/>
    </source>
</evidence>
<keyword evidence="2" id="KW-0812">Transmembrane</keyword>
<feature type="region of interest" description="Disordered" evidence="1">
    <location>
        <begin position="468"/>
        <end position="487"/>
    </location>
</feature>
<dbReference type="CDD" id="cd14740">
    <property type="entry name" value="PAAR_4"/>
    <property type="match status" value="1"/>
</dbReference>
<keyword evidence="2" id="KW-0472">Membrane</keyword>
<dbReference type="eggNOG" id="COG1196">
    <property type="taxonomic scope" value="Bacteria"/>
</dbReference>
<feature type="region of interest" description="Disordered" evidence="1">
    <location>
        <begin position="361"/>
        <end position="380"/>
    </location>
</feature>
<feature type="transmembrane region" description="Helical" evidence="2">
    <location>
        <begin position="984"/>
        <end position="1001"/>
    </location>
</feature>
<dbReference type="STRING" id="349124.Hhal_0928"/>
<dbReference type="CDD" id="cd20705">
    <property type="entry name" value="MIX_I"/>
    <property type="match status" value="1"/>
</dbReference>
<organism evidence="3 4">
    <name type="scientific">Halorhodospira halophila (strain DSM 244 / SL1)</name>
    <name type="common">Ectothiorhodospira halophila (strain DSM 244 / SL1)</name>
    <dbReference type="NCBI Taxonomy" id="349124"/>
    <lineage>
        <taxon>Bacteria</taxon>
        <taxon>Pseudomonadati</taxon>
        <taxon>Pseudomonadota</taxon>
        <taxon>Gammaproteobacteria</taxon>
        <taxon>Chromatiales</taxon>
        <taxon>Ectothiorhodospiraceae</taxon>
        <taxon>Halorhodospira</taxon>
    </lineage>
</organism>
<evidence type="ECO:0000256" key="1">
    <source>
        <dbReference type="SAM" id="MobiDB-lite"/>
    </source>
</evidence>
<sequence length="1227" mass="131195">MTRPTVTANGRTLVHAGSGGELLTTDVCRTTVGSSTVSIPYLNVAESRDAAETARTVFVEGHPVCTEASQFARSRGDEGGDQGGTVSGTITGPATFLPGSGSPDVFVEGVPVARALDAMVANHENTPPAPLLQEQLPPTTLTGGDPPPDAEPRPRTRIDIGGGPQAPLPGEVVVEPASGGWHRSRALRWSHHDGERWGAAIEELPEGTEALQLSLIDADRRHHLCKVPLTRGAEQPAWLPGEEPEVSPPTVLIPTLVRFARDAELRHRDAGFGFGGWLYLFRREGDRRYLWRECYVHPRGRLHEVNLAYEHGDLRRPTGDGRPMLLLPLRIGGEPVVLEGLFSAVQLPWARIAAAGGLAPDDPRAGVHGEPDGAAEPPPEARFFPIELTEDPDTGPGAAGRLGGSGAFRDAVAEEGESEPVREDLAPYAEDGLALLYLDDPLGEARGLAHEQAALADRLETLVAGLQTGTNPERSTVGEGEGDPQQPDEQWLAAAESLHAVAAGTFRLAFVEERLGPGEQPPDRELLERLLGVAERSEIRAEIRRVRRKRLALLSSQRYADALADYAGNTPRRVFEGLAALGAHFRELAVPADTADGYIGDIPAAEGEAEAAELDQARALLRTVLEAEGDPSGLARVAARLLAAEPLTLGAGARGGGLPRPRRELELQLAAAPRRLQAVERCCDLAEQRRAVTAEDAAEVLYVLLSTFAESVSYQGDALEHVMRITCRFQELPGLALLAGLEVTTVSYPAPDFDGVPLAEIQRRAGAPTGGEARTLRIEHQGYERRFRILAAGSDDYHAAVADAGRGPVQVLGSPLTAELRIEDEIRVRELRSTRLPEGRLADLAERLSTSSGGHALRSVFGALELINLNQAVRQTRTEAWYHIASAVASSLTLAELLAQTRLAYLKPRIPVGDPRYGRIERLGLRAQVLGGAAAFASAIYAAGRGYSRSSRGDEVASRTWFVAGLAYLGAGGFWLAGSGGVGLSFLLVAVGASAIAGYVSDTSFADFCRNGPFTPTARERLGGSDRDSGWAWVARAVEVGPPVQRPAETGSWDDWPAVAAWWQRVLHRPPLRVAAEYSQQLGGRGALRQVRLTLAGVAWRRDRLECRVLLCPEDGACQEVTPLPPAFIKAAPGEGSDALTVTLAWDALPTAPGWRGELCFLIRQRAVAGAGDDALPEPEADGTPRYWVARVPVPAWQGRAKAAVAPRALTVDEVLREEAAGSRSQG</sequence>
<dbReference type="EMBL" id="CP000544">
    <property type="protein sequence ID" value="ABM61704.1"/>
    <property type="molecule type" value="Genomic_DNA"/>
</dbReference>
<keyword evidence="4" id="KW-1185">Reference proteome</keyword>
<feature type="transmembrane region" description="Helical" evidence="2">
    <location>
        <begin position="923"/>
        <end position="944"/>
    </location>
</feature>
<feature type="compositionally biased region" description="Basic and acidic residues" evidence="1">
    <location>
        <begin position="361"/>
        <end position="371"/>
    </location>
</feature>
<gene>
    <name evidence="3" type="ordered locus">Hhal_0928</name>
</gene>
<evidence type="ECO:0000313" key="3">
    <source>
        <dbReference type="EMBL" id="ABM61704.1"/>
    </source>
</evidence>
<proteinExistence type="predicted"/>
<accession>A1WVJ2</accession>
<dbReference type="Pfam" id="PF13665">
    <property type="entry name" value="Tox-PAAR-like"/>
    <property type="match status" value="1"/>
</dbReference>
<dbReference type="RefSeq" id="WP_011813727.1">
    <property type="nucleotide sequence ID" value="NC_008789.1"/>
</dbReference>
<feature type="region of interest" description="Disordered" evidence="1">
    <location>
        <begin position="124"/>
        <end position="170"/>
    </location>
</feature>
<feature type="region of interest" description="Disordered" evidence="1">
    <location>
        <begin position="73"/>
        <end position="100"/>
    </location>
</feature>
<keyword evidence="2" id="KW-1133">Transmembrane helix</keyword>
<evidence type="ECO:0000256" key="2">
    <source>
        <dbReference type="SAM" id="Phobius"/>
    </source>
</evidence>
<dbReference type="Proteomes" id="UP000000647">
    <property type="component" value="Chromosome"/>
</dbReference>
<protein>
    <submittedName>
        <fullName evidence="3">Uncharacterized protein</fullName>
    </submittedName>
</protein>
<feature type="transmembrane region" description="Helical" evidence="2">
    <location>
        <begin position="956"/>
        <end position="977"/>
    </location>
</feature>
<feature type="compositionally biased region" description="Low complexity" evidence="1">
    <location>
        <begin position="131"/>
        <end position="144"/>
    </location>
</feature>
<name>A1WVJ2_HALHL</name>
<dbReference type="HOGENOM" id="CLU_268040_0_0_6"/>
<reference evidence="3 4" key="2">
    <citation type="journal article" date="2013" name="Stand. Genomic Sci.">
        <title>Complete genome sequence of Halorhodospira halophila SL1.</title>
        <authorList>
            <person name="Challacombe J.F."/>
            <person name="Majid S."/>
            <person name="Deole R."/>
            <person name="Brettin T.S."/>
            <person name="Bruce D."/>
            <person name="Delano S.F."/>
            <person name="Detter J.C."/>
            <person name="Gleasner C.D."/>
            <person name="Han C.S."/>
            <person name="Misra M."/>
            <person name="Reitenga K.G."/>
            <person name="Mikhailova N."/>
            <person name="Woyke T."/>
            <person name="Pitluck S."/>
            <person name="Nolan M."/>
            <person name="Land M.L."/>
            <person name="Saunders E."/>
            <person name="Tapia R."/>
            <person name="Lapidus A."/>
            <person name="Ivanova N."/>
            <person name="Hoff W.D."/>
        </authorList>
    </citation>
    <scope>NUCLEOTIDE SEQUENCE [LARGE SCALE GENOMIC DNA]</scope>
    <source>
        <strain evidence="4">DSM 244 / SL1</strain>
    </source>
</reference>
<dbReference type="KEGG" id="hha:Hhal_0928"/>
<dbReference type="AlphaFoldDB" id="A1WVJ2"/>
<reference evidence="4" key="1">
    <citation type="submission" date="2006-12" db="EMBL/GenBank/DDBJ databases">
        <title>Complete sequence of Halorhodospira halophila SL1.</title>
        <authorList>
            <consortium name="US DOE Joint Genome Institute"/>
            <person name="Copeland A."/>
            <person name="Lucas S."/>
            <person name="Lapidus A."/>
            <person name="Barry K."/>
            <person name="Detter J.C."/>
            <person name="Glavina del Rio T."/>
            <person name="Hammon N."/>
            <person name="Israni S."/>
            <person name="Dalin E."/>
            <person name="Tice H."/>
            <person name="Pitluck S."/>
            <person name="Saunders E."/>
            <person name="Brettin T."/>
            <person name="Bruce D."/>
            <person name="Han C."/>
            <person name="Tapia R."/>
            <person name="Schmutz J."/>
            <person name="Larimer F."/>
            <person name="Land M."/>
            <person name="Hauser L."/>
            <person name="Kyrpides N."/>
            <person name="Mikhailova N."/>
            <person name="Hoff W."/>
            <person name="Richardson P."/>
        </authorList>
    </citation>
    <scope>NUCLEOTIDE SEQUENCE [LARGE SCALE GENOMIC DNA]</scope>
    <source>
        <strain evidence="4">DSM 244 / SL1</strain>
    </source>
</reference>